<evidence type="ECO:0000313" key="1">
    <source>
        <dbReference type="EMBL" id="GBN09894.1"/>
    </source>
</evidence>
<reference evidence="1 2" key="1">
    <citation type="journal article" date="2019" name="Sci. Rep.">
        <title>Orb-weaving spider Araneus ventricosus genome elucidates the spidroin gene catalogue.</title>
        <authorList>
            <person name="Kono N."/>
            <person name="Nakamura H."/>
            <person name="Ohtoshi R."/>
            <person name="Moran D.A.P."/>
            <person name="Shinohara A."/>
            <person name="Yoshida Y."/>
            <person name="Fujiwara M."/>
            <person name="Mori M."/>
            <person name="Tomita M."/>
            <person name="Arakawa K."/>
        </authorList>
    </citation>
    <scope>NUCLEOTIDE SEQUENCE [LARGE SCALE GENOMIC DNA]</scope>
</reference>
<proteinExistence type="predicted"/>
<gene>
    <name evidence="1" type="ORF">AVEN_257463_1</name>
</gene>
<name>A0A4Y2L5S7_ARAVE</name>
<accession>A0A4Y2L5S7</accession>
<evidence type="ECO:0000313" key="2">
    <source>
        <dbReference type="Proteomes" id="UP000499080"/>
    </source>
</evidence>
<dbReference type="AlphaFoldDB" id="A0A4Y2L5S7"/>
<dbReference type="Proteomes" id="UP000499080">
    <property type="component" value="Unassembled WGS sequence"/>
</dbReference>
<organism evidence="1 2">
    <name type="scientific">Araneus ventricosus</name>
    <name type="common">Orbweaver spider</name>
    <name type="synonym">Epeira ventricosa</name>
    <dbReference type="NCBI Taxonomy" id="182803"/>
    <lineage>
        <taxon>Eukaryota</taxon>
        <taxon>Metazoa</taxon>
        <taxon>Ecdysozoa</taxon>
        <taxon>Arthropoda</taxon>
        <taxon>Chelicerata</taxon>
        <taxon>Arachnida</taxon>
        <taxon>Araneae</taxon>
        <taxon>Araneomorphae</taxon>
        <taxon>Entelegynae</taxon>
        <taxon>Araneoidea</taxon>
        <taxon>Araneidae</taxon>
        <taxon>Araneus</taxon>
    </lineage>
</organism>
<dbReference type="EMBL" id="BGPR01005404">
    <property type="protein sequence ID" value="GBN09894.1"/>
    <property type="molecule type" value="Genomic_DNA"/>
</dbReference>
<protein>
    <submittedName>
        <fullName evidence="1">Uncharacterized protein</fullName>
    </submittedName>
</protein>
<keyword evidence="2" id="KW-1185">Reference proteome</keyword>
<comment type="caution">
    <text evidence="1">The sequence shown here is derived from an EMBL/GenBank/DDBJ whole genome shotgun (WGS) entry which is preliminary data.</text>
</comment>
<sequence length="135" mass="15315">MSHMVIPAPGNPSCQDLCLLATLFGNAAALPYPVFSVIPVLRYSLKGISSLEIVFEGSKWSLGTKKTENYVILIEELLRFTKPWGVEDALLTSTTFRFLSENSLIKQGEKFNQNIRIMETQYQCRWDPALMDDYC</sequence>